<protein>
    <submittedName>
        <fullName evidence="3">Uncharacterized protein</fullName>
    </submittedName>
</protein>
<keyword evidence="4" id="KW-1185">Reference proteome</keyword>
<keyword evidence="2" id="KW-0732">Signal</keyword>
<dbReference type="AlphaFoldDB" id="A0A8H6X4N4"/>
<reference evidence="3" key="1">
    <citation type="submission" date="2020-05" db="EMBL/GenBank/DDBJ databases">
        <title>Mycena genomes resolve the evolution of fungal bioluminescence.</title>
        <authorList>
            <person name="Tsai I.J."/>
        </authorList>
    </citation>
    <scope>NUCLEOTIDE SEQUENCE</scope>
    <source>
        <strain evidence="3">160909Yilan</strain>
    </source>
</reference>
<proteinExistence type="predicted"/>
<evidence type="ECO:0000313" key="3">
    <source>
        <dbReference type="EMBL" id="KAF7333946.1"/>
    </source>
</evidence>
<accession>A0A8H6X4N4</accession>
<dbReference type="Proteomes" id="UP000623467">
    <property type="component" value="Unassembled WGS sequence"/>
</dbReference>
<organism evidence="3 4">
    <name type="scientific">Mycena sanguinolenta</name>
    <dbReference type="NCBI Taxonomy" id="230812"/>
    <lineage>
        <taxon>Eukaryota</taxon>
        <taxon>Fungi</taxon>
        <taxon>Dikarya</taxon>
        <taxon>Basidiomycota</taxon>
        <taxon>Agaricomycotina</taxon>
        <taxon>Agaricomycetes</taxon>
        <taxon>Agaricomycetidae</taxon>
        <taxon>Agaricales</taxon>
        <taxon>Marasmiineae</taxon>
        <taxon>Mycenaceae</taxon>
        <taxon>Mycena</taxon>
    </lineage>
</organism>
<sequence length="145" mass="16950">MIHTSYGRSLLSAVLCICCSQTFVDASARELRFAPAFAVALEAYVGSTTEAAVVAEIRKITDSTYPPQPASPPFPVPKNMSTWFPEPVWLKKRKELKRKEREKREERKREERKERQRQALIDVIKTYRLRFHEEREAQMERVNPL</sequence>
<feature type="chain" id="PRO_5034385400" evidence="2">
    <location>
        <begin position="27"/>
        <end position="145"/>
    </location>
</feature>
<comment type="caution">
    <text evidence="3">The sequence shown here is derived from an EMBL/GenBank/DDBJ whole genome shotgun (WGS) entry which is preliminary data.</text>
</comment>
<dbReference type="EMBL" id="JACAZH010000050">
    <property type="protein sequence ID" value="KAF7333946.1"/>
    <property type="molecule type" value="Genomic_DNA"/>
</dbReference>
<evidence type="ECO:0000256" key="1">
    <source>
        <dbReference type="SAM" id="MobiDB-lite"/>
    </source>
</evidence>
<name>A0A8H6X4N4_9AGAR</name>
<evidence type="ECO:0000256" key="2">
    <source>
        <dbReference type="SAM" id="SignalP"/>
    </source>
</evidence>
<gene>
    <name evidence="3" type="ORF">MSAN_02396500</name>
</gene>
<feature type="compositionally biased region" description="Basic and acidic residues" evidence="1">
    <location>
        <begin position="97"/>
        <end position="115"/>
    </location>
</feature>
<feature type="region of interest" description="Disordered" evidence="1">
    <location>
        <begin position="95"/>
        <end position="115"/>
    </location>
</feature>
<dbReference type="OrthoDB" id="3041987at2759"/>
<feature type="signal peptide" evidence="2">
    <location>
        <begin position="1"/>
        <end position="26"/>
    </location>
</feature>
<evidence type="ECO:0000313" key="4">
    <source>
        <dbReference type="Proteomes" id="UP000623467"/>
    </source>
</evidence>